<dbReference type="SUPFAM" id="SSF101874">
    <property type="entry name" value="YceI-like"/>
    <property type="match status" value="1"/>
</dbReference>
<sequence length="203" mass="22833">MGSISTMNAQRDAHLLAPDFFDVAQYPTMVFESDTVEVLTSHSFMVRGHLSLHGQTHPYEFHLDVTQPVRGLYGEMRIGADMEGYLRRSTWGLKWNQTLELGGLALSDDVNVRVNIQVTPQSDPNLHQHWELEDNGQSIDFTVRHHRLLRGQLSDVRGWLDMVDGRPQGLQVEVGRCTIEGVTIRCSPGCSAAVRRWLSPPSA</sequence>
<gene>
    <name evidence="2" type="ordered locus">DR_1287</name>
</gene>
<name>Q9RUU4_DEIRA</name>
<evidence type="ECO:0000259" key="1">
    <source>
        <dbReference type="SMART" id="SM00867"/>
    </source>
</evidence>
<evidence type="ECO:0000313" key="3">
    <source>
        <dbReference type="Proteomes" id="UP000002524"/>
    </source>
</evidence>
<dbReference type="InterPro" id="IPR007372">
    <property type="entry name" value="Lipid/polyisoprenoid-bd_YceI"/>
</dbReference>
<evidence type="ECO:0000313" key="2">
    <source>
        <dbReference type="EMBL" id="AAF10858.1"/>
    </source>
</evidence>
<dbReference type="PANTHER" id="PTHR34406">
    <property type="entry name" value="PROTEIN YCEI"/>
    <property type="match status" value="1"/>
</dbReference>
<dbReference type="Gene3D" id="2.40.128.110">
    <property type="entry name" value="Lipid/polyisoprenoid-binding, YceI-like"/>
    <property type="match status" value="1"/>
</dbReference>
<dbReference type="InParanoid" id="Q9RUU4"/>
<dbReference type="PANTHER" id="PTHR34406:SF1">
    <property type="entry name" value="PROTEIN YCEI"/>
    <property type="match status" value="1"/>
</dbReference>
<dbReference type="KEGG" id="dra:DR_1287"/>
<dbReference type="SMART" id="SM00867">
    <property type="entry name" value="YceI"/>
    <property type="match status" value="1"/>
</dbReference>
<keyword evidence="3" id="KW-1185">Reference proteome</keyword>
<dbReference type="EnsemblBacteria" id="AAF10858">
    <property type="protein sequence ID" value="AAF10858"/>
    <property type="gene ID" value="DR_1287"/>
</dbReference>
<dbReference type="eggNOG" id="COG2353">
    <property type="taxonomic scope" value="Bacteria"/>
</dbReference>
<dbReference type="AlphaFoldDB" id="Q9RUU4"/>
<dbReference type="Proteomes" id="UP000002524">
    <property type="component" value="Chromosome 1"/>
</dbReference>
<reference evidence="2 3" key="1">
    <citation type="journal article" date="1999" name="Science">
        <title>Genome sequence of the radioresistant bacterium Deinococcus radiodurans R1.</title>
        <authorList>
            <person name="White O."/>
            <person name="Eisen J.A."/>
            <person name="Heidelberg J.F."/>
            <person name="Hickey E.K."/>
            <person name="Peterson J.D."/>
            <person name="Dodson R.J."/>
            <person name="Haft D.H."/>
            <person name="Gwinn M.L."/>
            <person name="Nelson W.C."/>
            <person name="Richardson D.L."/>
            <person name="Moffat K.S."/>
            <person name="Qin H."/>
            <person name="Jiang L."/>
            <person name="Pamphile W."/>
            <person name="Crosby M."/>
            <person name="Shen M."/>
            <person name="Vamathevan J.J."/>
            <person name="Lam P."/>
            <person name="McDonald L."/>
            <person name="Utterback T."/>
            <person name="Zalewski C."/>
            <person name="Makarova K.S."/>
            <person name="Aravind L."/>
            <person name="Daly M.J."/>
            <person name="Minton K.W."/>
            <person name="Fleischmann R.D."/>
            <person name="Ketchum K.A."/>
            <person name="Nelson K.E."/>
            <person name="Salzberg S."/>
            <person name="Smith H.O."/>
            <person name="Venter J.C."/>
            <person name="Fraser C.M."/>
        </authorList>
    </citation>
    <scope>NUCLEOTIDE SEQUENCE [LARGE SCALE GENOMIC DNA]</scope>
    <source>
        <strain evidence="3">ATCC 13939 / DSM 20539 / JCM 16871 / LMG 4051 / NBRC 15346 / NCIMB 9279 / R1 / VKM B-1422</strain>
    </source>
</reference>
<dbReference type="EMBL" id="AE000513">
    <property type="protein sequence ID" value="AAF10858.1"/>
    <property type="molecule type" value="Genomic_DNA"/>
</dbReference>
<accession>Q9RUU4</accession>
<dbReference type="OrthoDB" id="9811006at2"/>
<organism evidence="2 3">
    <name type="scientific">Deinococcus radiodurans (strain ATCC 13939 / DSM 20539 / JCM 16871 / CCUG 27074 / LMG 4051 / NBRC 15346 / NCIMB 9279 / VKM B-1422 / R1)</name>
    <dbReference type="NCBI Taxonomy" id="243230"/>
    <lineage>
        <taxon>Bacteria</taxon>
        <taxon>Thermotogati</taxon>
        <taxon>Deinococcota</taxon>
        <taxon>Deinococci</taxon>
        <taxon>Deinococcales</taxon>
        <taxon>Deinococcaceae</taxon>
        <taxon>Deinococcus</taxon>
    </lineage>
</organism>
<feature type="domain" description="Lipid/polyisoprenoid-binding YceI-like" evidence="1">
    <location>
        <begin position="2"/>
        <end position="119"/>
    </location>
</feature>
<dbReference type="PaxDb" id="243230-DR_1287"/>
<dbReference type="STRING" id="243230.DR_1287"/>
<dbReference type="PATRIC" id="fig|243230.17.peg.1482"/>
<proteinExistence type="predicted"/>
<dbReference type="InterPro" id="IPR036761">
    <property type="entry name" value="TTHA0802/YceI-like_sf"/>
</dbReference>
<dbReference type="HOGENOM" id="CLU_1347059_0_0_0"/>
<dbReference type="Pfam" id="PF04264">
    <property type="entry name" value="YceI"/>
    <property type="match status" value="1"/>
</dbReference>
<protein>
    <recommendedName>
        <fullName evidence="1">Lipid/polyisoprenoid-binding YceI-like domain-containing protein</fullName>
    </recommendedName>
</protein>
<dbReference type="PIR" id="E75413">
    <property type="entry name" value="E75413"/>
</dbReference>